<proteinExistence type="predicted"/>
<organism evidence="1">
    <name type="scientific">Siphoviridae sp. ctqED62</name>
    <dbReference type="NCBI Taxonomy" id="2826468"/>
    <lineage>
        <taxon>Viruses</taxon>
        <taxon>Duplodnaviria</taxon>
        <taxon>Heunggongvirae</taxon>
        <taxon>Uroviricota</taxon>
        <taxon>Caudoviricetes</taxon>
    </lineage>
</organism>
<dbReference type="EMBL" id="BK014965">
    <property type="protein sequence ID" value="DAD84722.1"/>
    <property type="molecule type" value="Genomic_DNA"/>
</dbReference>
<name>A0A8S5MRF8_9CAUD</name>
<accession>A0A8S5MRF8</accession>
<sequence>MKFLFDMPDSEALPRTYDLMEEVGAFAKEAKLIEANREVTADTTQEESGKRAIMGILRKMYKDFPEKTAELCGKFWVLDDGETVPTVNRTVTKIITNPNALDFFILAFALVR</sequence>
<evidence type="ECO:0000313" key="1">
    <source>
        <dbReference type="EMBL" id="DAD84722.1"/>
    </source>
</evidence>
<reference evidence="1" key="1">
    <citation type="journal article" date="2021" name="Proc. Natl. Acad. Sci. U.S.A.">
        <title>A Catalog of Tens of Thousands of Viruses from Human Metagenomes Reveals Hidden Associations with Chronic Diseases.</title>
        <authorList>
            <person name="Tisza M.J."/>
            <person name="Buck C.B."/>
        </authorList>
    </citation>
    <scope>NUCLEOTIDE SEQUENCE</scope>
    <source>
        <strain evidence="1">CtqED62</strain>
    </source>
</reference>
<protein>
    <submittedName>
        <fullName evidence="1">Uncharacterized protein</fullName>
    </submittedName>
</protein>